<proteinExistence type="predicted"/>
<dbReference type="Proteomes" id="UP001165368">
    <property type="component" value="Unassembled WGS sequence"/>
</dbReference>
<evidence type="ECO:0000256" key="1">
    <source>
        <dbReference type="SAM" id="MobiDB-lite"/>
    </source>
</evidence>
<comment type="caution">
    <text evidence="2">The sequence shown here is derived from an EMBL/GenBank/DDBJ whole genome shotgun (WGS) entry which is preliminary data.</text>
</comment>
<keyword evidence="3" id="KW-1185">Reference proteome</keyword>
<sequence>MTKPTKYRQYGKGYVFNVLRREIRAARLKVILDEELGRTTSPEVKALAAMDLPRIVRLDHPAENATGRGSGDPATKDPGCGTRRREILAARLKVTLDELLGREPSPKVTRLSRMKLAPIAGRHQRVDEVTARRTYDPTDRDRVLSTLRREILAAQLQVELDKALGRETSEKVKLLSEMELPPITRAKDRDIT</sequence>
<evidence type="ECO:0000313" key="2">
    <source>
        <dbReference type="EMBL" id="MCG2623000.1"/>
    </source>
</evidence>
<gene>
    <name evidence="2" type="ORF">LVY72_13945</name>
</gene>
<organism evidence="2 3">
    <name type="scientific">Arthrobacter hankyongi</name>
    <dbReference type="NCBI Taxonomy" id="2904801"/>
    <lineage>
        <taxon>Bacteria</taxon>
        <taxon>Bacillati</taxon>
        <taxon>Actinomycetota</taxon>
        <taxon>Actinomycetes</taxon>
        <taxon>Micrococcales</taxon>
        <taxon>Micrococcaceae</taxon>
        <taxon>Arthrobacter</taxon>
    </lineage>
</organism>
<evidence type="ECO:0008006" key="4">
    <source>
        <dbReference type="Google" id="ProtNLM"/>
    </source>
</evidence>
<evidence type="ECO:0000313" key="3">
    <source>
        <dbReference type="Proteomes" id="UP001165368"/>
    </source>
</evidence>
<dbReference type="EMBL" id="JAKLTQ010000010">
    <property type="protein sequence ID" value="MCG2623000.1"/>
    <property type="molecule type" value="Genomic_DNA"/>
</dbReference>
<reference evidence="2" key="1">
    <citation type="submission" date="2022-01" db="EMBL/GenBank/DDBJ databases">
        <authorList>
            <person name="Jo J.-H."/>
            <person name="Im W.-T."/>
        </authorList>
    </citation>
    <scope>NUCLEOTIDE SEQUENCE</scope>
    <source>
        <strain evidence="2">I2-34</strain>
    </source>
</reference>
<name>A0ABS9L8P0_9MICC</name>
<protein>
    <recommendedName>
        <fullName evidence="4">Transposase</fullName>
    </recommendedName>
</protein>
<dbReference type="RefSeq" id="WP_237821873.1">
    <property type="nucleotide sequence ID" value="NZ_JAKLTQ010000010.1"/>
</dbReference>
<accession>A0ABS9L8P0</accession>
<feature type="region of interest" description="Disordered" evidence="1">
    <location>
        <begin position="61"/>
        <end position="81"/>
    </location>
</feature>